<dbReference type="InterPro" id="IPR012951">
    <property type="entry name" value="BBE"/>
</dbReference>
<dbReference type="InParanoid" id="A0A1Y2EK67"/>
<dbReference type="SUPFAM" id="SSF56176">
    <property type="entry name" value="FAD-binding/transporter-associated domain-like"/>
    <property type="match status" value="1"/>
</dbReference>
<dbReference type="InterPro" id="IPR050416">
    <property type="entry name" value="FAD-linked_Oxidoreductase"/>
</dbReference>
<keyword evidence="9" id="KW-1185">Reference proteome</keyword>
<proteinExistence type="inferred from homology"/>
<evidence type="ECO:0000256" key="3">
    <source>
        <dbReference type="ARBA" id="ARBA00022630"/>
    </source>
</evidence>
<evidence type="ECO:0000256" key="6">
    <source>
        <dbReference type="SAM" id="SignalP"/>
    </source>
</evidence>
<protein>
    <recommendedName>
        <fullName evidence="7">FAD-binding PCMH-type domain-containing protein</fullName>
    </recommendedName>
</protein>
<dbReference type="OrthoDB" id="415825at2759"/>
<evidence type="ECO:0000256" key="5">
    <source>
        <dbReference type="ARBA" id="ARBA00023002"/>
    </source>
</evidence>
<gene>
    <name evidence="8" type="ORF">BCR38DRAFT_480404</name>
</gene>
<evidence type="ECO:0000313" key="8">
    <source>
        <dbReference type="EMBL" id="ORY71928.1"/>
    </source>
</evidence>
<comment type="caution">
    <text evidence="8">The sequence shown here is derived from an EMBL/GenBank/DDBJ whole genome shotgun (WGS) entry which is preliminary data.</text>
</comment>
<dbReference type="GO" id="GO:0071949">
    <property type="term" value="F:FAD binding"/>
    <property type="evidence" value="ECO:0007669"/>
    <property type="project" value="InterPro"/>
</dbReference>
<dbReference type="PROSITE" id="PS51387">
    <property type="entry name" value="FAD_PCMH"/>
    <property type="match status" value="1"/>
</dbReference>
<dbReference type="Pfam" id="PF08031">
    <property type="entry name" value="BBE"/>
    <property type="match status" value="1"/>
</dbReference>
<evidence type="ECO:0000256" key="1">
    <source>
        <dbReference type="ARBA" id="ARBA00001974"/>
    </source>
</evidence>
<comment type="similarity">
    <text evidence="2">Belongs to the oxygen-dependent FAD-linked oxidoreductase family.</text>
</comment>
<dbReference type="InterPro" id="IPR016166">
    <property type="entry name" value="FAD-bd_PCMH"/>
</dbReference>
<dbReference type="AlphaFoldDB" id="A0A1Y2EK67"/>
<feature type="signal peptide" evidence="6">
    <location>
        <begin position="1"/>
        <end position="27"/>
    </location>
</feature>
<keyword evidence="6" id="KW-0732">Signal</keyword>
<organism evidence="8 9">
    <name type="scientific">Pseudomassariella vexata</name>
    <dbReference type="NCBI Taxonomy" id="1141098"/>
    <lineage>
        <taxon>Eukaryota</taxon>
        <taxon>Fungi</taxon>
        <taxon>Dikarya</taxon>
        <taxon>Ascomycota</taxon>
        <taxon>Pezizomycotina</taxon>
        <taxon>Sordariomycetes</taxon>
        <taxon>Xylariomycetidae</taxon>
        <taxon>Amphisphaeriales</taxon>
        <taxon>Pseudomassariaceae</taxon>
        <taxon>Pseudomassariella</taxon>
    </lineage>
</organism>
<dbReference type="PANTHER" id="PTHR42973">
    <property type="entry name" value="BINDING OXIDOREDUCTASE, PUTATIVE (AFU_ORTHOLOGUE AFUA_1G17690)-RELATED"/>
    <property type="match status" value="1"/>
</dbReference>
<dbReference type="InterPro" id="IPR006094">
    <property type="entry name" value="Oxid_FAD_bind_N"/>
</dbReference>
<keyword evidence="4" id="KW-0274">FAD</keyword>
<dbReference type="GeneID" id="63779486"/>
<dbReference type="Pfam" id="PF01565">
    <property type="entry name" value="FAD_binding_4"/>
    <property type="match status" value="1"/>
</dbReference>
<feature type="domain" description="FAD-binding PCMH-type" evidence="7">
    <location>
        <begin position="72"/>
        <end position="244"/>
    </location>
</feature>
<dbReference type="Proteomes" id="UP000193689">
    <property type="component" value="Unassembled WGS sequence"/>
</dbReference>
<reference evidence="8 9" key="1">
    <citation type="submission" date="2016-07" db="EMBL/GenBank/DDBJ databases">
        <title>Pervasive Adenine N6-methylation of Active Genes in Fungi.</title>
        <authorList>
            <consortium name="DOE Joint Genome Institute"/>
            <person name="Mondo S.J."/>
            <person name="Dannebaum R.O."/>
            <person name="Kuo R.C."/>
            <person name="Labutti K."/>
            <person name="Haridas S."/>
            <person name="Kuo A."/>
            <person name="Salamov A."/>
            <person name="Ahrendt S.R."/>
            <person name="Lipzen A."/>
            <person name="Sullivan W."/>
            <person name="Andreopoulos W.B."/>
            <person name="Clum A."/>
            <person name="Lindquist E."/>
            <person name="Daum C."/>
            <person name="Ramamoorthy G.K."/>
            <person name="Gryganskyi A."/>
            <person name="Culley D."/>
            <person name="Magnuson J.K."/>
            <person name="James T.Y."/>
            <person name="O'Malley M.A."/>
            <person name="Stajich J.E."/>
            <person name="Spatafora J.W."/>
            <person name="Visel A."/>
            <person name="Grigoriev I.V."/>
        </authorList>
    </citation>
    <scope>NUCLEOTIDE SEQUENCE [LARGE SCALE GENOMIC DNA]</scope>
    <source>
        <strain evidence="8 9">CBS 129021</strain>
    </source>
</reference>
<dbReference type="EMBL" id="MCFJ01000001">
    <property type="protein sequence ID" value="ORY71928.1"/>
    <property type="molecule type" value="Genomic_DNA"/>
</dbReference>
<dbReference type="Gene3D" id="3.40.462.20">
    <property type="match status" value="1"/>
</dbReference>
<feature type="chain" id="PRO_5013118894" description="FAD-binding PCMH-type domain-containing protein" evidence="6">
    <location>
        <begin position="28"/>
        <end position="372"/>
    </location>
</feature>
<accession>A0A1Y2EK67</accession>
<keyword evidence="5" id="KW-0560">Oxidoreductase</keyword>
<evidence type="ECO:0000256" key="4">
    <source>
        <dbReference type="ARBA" id="ARBA00022827"/>
    </source>
</evidence>
<evidence type="ECO:0000259" key="7">
    <source>
        <dbReference type="PROSITE" id="PS51387"/>
    </source>
</evidence>
<name>A0A1Y2EK67_9PEZI</name>
<evidence type="ECO:0000256" key="2">
    <source>
        <dbReference type="ARBA" id="ARBA00005466"/>
    </source>
</evidence>
<dbReference type="RefSeq" id="XP_040721520.1">
    <property type="nucleotide sequence ID" value="XM_040863274.1"/>
</dbReference>
<dbReference type="PANTHER" id="PTHR42973:SF9">
    <property type="entry name" value="FAD-BINDING PCMH-TYPE DOMAIN-CONTAINING PROTEIN-RELATED"/>
    <property type="match status" value="1"/>
</dbReference>
<sequence length="372" mass="40739">MVLSRSPAISKWNTLLLLICFSLLAGAADVSGVNADLRSFLTDPVRAWAANTTISFPSSTEFFDATERWTIFRSPTYRAAISPGTEEDVIKAVKLATSLKIPFLVTGHHHEYTTTLGNLRNGIAIDLSHFIFIELDVAAETVTIGPGVTAGDVFDPLYEAGFEIQTGSASCPALIGVTLGGGLGRFTGVHGLLLDALVSVRLITADGKLREVLKNKHPDLLWAIRGAGANFGVVTSATYKLSPLRNNGDILNADFIFPAEKSSGYFRALEALERFNRIYYAPGRNPNMIWNKGDNVTAQAASALGRELRDDLRFTSGYSEPSVFINYARGDETLERIYSRDNLPRLASLKKKWDPNHVFSFNNIFPTEYPAN</sequence>
<keyword evidence="3" id="KW-0285">Flavoprotein</keyword>
<dbReference type="InterPro" id="IPR036318">
    <property type="entry name" value="FAD-bd_PCMH-like_sf"/>
</dbReference>
<dbReference type="Gene3D" id="3.30.465.10">
    <property type="match status" value="2"/>
</dbReference>
<evidence type="ECO:0000313" key="9">
    <source>
        <dbReference type="Proteomes" id="UP000193689"/>
    </source>
</evidence>
<dbReference type="GO" id="GO:0016491">
    <property type="term" value="F:oxidoreductase activity"/>
    <property type="evidence" value="ECO:0007669"/>
    <property type="project" value="UniProtKB-KW"/>
</dbReference>
<comment type="cofactor">
    <cofactor evidence="1">
        <name>FAD</name>
        <dbReference type="ChEBI" id="CHEBI:57692"/>
    </cofactor>
</comment>
<dbReference type="InterPro" id="IPR016169">
    <property type="entry name" value="FAD-bd_PCMH_sub2"/>
</dbReference>
<dbReference type="STRING" id="1141098.A0A1Y2EK67"/>